<dbReference type="InterPro" id="IPR036393">
    <property type="entry name" value="AceGlu_kinase-like_sf"/>
</dbReference>
<sequence>MYNDESSIILVHGGGSEINAWLLRTDHEPKFDNGLRVTNAHSMEVVDMVFAGKINRSLVAEINMLGGTDVGLGGKDARLLNYSKALLGSVELENQISLQLINLQQGLLVGLRVLTDIAGIIEDRNDPGSLVKEIDIAGIRKMMEKGKVVGGIIQKGAALVASRESHRRGAETKIIA</sequence>
<proteinExistence type="predicted"/>
<protein>
    <submittedName>
        <fullName evidence="4">Acetylglutamate kinase, chloroplastic-like</fullName>
    </submittedName>
</protein>
<dbReference type="Pfam" id="PF00696">
    <property type="entry name" value="AA_kinase"/>
    <property type="match status" value="1"/>
</dbReference>
<evidence type="ECO:0000313" key="3">
    <source>
        <dbReference type="Proteomes" id="UP001515500"/>
    </source>
</evidence>
<organism evidence="3 4">
    <name type="scientific">Dioscorea cayennensis subsp. rotundata</name>
    <name type="common">White Guinea yam</name>
    <name type="synonym">Dioscorea rotundata</name>
    <dbReference type="NCBI Taxonomy" id="55577"/>
    <lineage>
        <taxon>Eukaryota</taxon>
        <taxon>Viridiplantae</taxon>
        <taxon>Streptophyta</taxon>
        <taxon>Embryophyta</taxon>
        <taxon>Tracheophyta</taxon>
        <taxon>Spermatophyta</taxon>
        <taxon>Magnoliopsida</taxon>
        <taxon>Liliopsida</taxon>
        <taxon>Dioscoreales</taxon>
        <taxon>Dioscoreaceae</taxon>
        <taxon>Dioscorea</taxon>
    </lineage>
</organism>
<feature type="domain" description="Aspartate/glutamate/uridylate kinase" evidence="2">
    <location>
        <begin position="3"/>
        <end position="146"/>
    </location>
</feature>
<keyword evidence="1" id="KW-0808">Transferase</keyword>
<dbReference type="GeneID" id="120279487"/>
<dbReference type="Gene3D" id="3.40.1160.10">
    <property type="entry name" value="Acetylglutamate kinase-like"/>
    <property type="match status" value="2"/>
</dbReference>
<keyword evidence="3" id="KW-1185">Reference proteome</keyword>
<evidence type="ECO:0000313" key="4">
    <source>
        <dbReference type="RefSeq" id="XP_039142355.1"/>
    </source>
</evidence>
<dbReference type="AlphaFoldDB" id="A0AB40CUU7"/>
<gene>
    <name evidence="4" type="primary">LOC120279487</name>
</gene>
<evidence type="ECO:0000259" key="2">
    <source>
        <dbReference type="Pfam" id="PF00696"/>
    </source>
</evidence>
<dbReference type="PANTHER" id="PTHR23342">
    <property type="entry name" value="N-ACETYLGLUTAMATE SYNTHASE"/>
    <property type="match status" value="1"/>
</dbReference>
<reference evidence="4" key="1">
    <citation type="submission" date="2025-08" db="UniProtKB">
        <authorList>
            <consortium name="RefSeq"/>
        </authorList>
    </citation>
    <scope>IDENTIFICATION</scope>
</reference>
<dbReference type="SUPFAM" id="SSF53633">
    <property type="entry name" value="Carbamate kinase-like"/>
    <property type="match status" value="1"/>
</dbReference>
<dbReference type="RefSeq" id="XP_039142355.1">
    <property type="nucleotide sequence ID" value="XM_039286421.1"/>
</dbReference>
<evidence type="ECO:0000256" key="1">
    <source>
        <dbReference type="ARBA" id="ARBA00022679"/>
    </source>
</evidence>
<dbReference type="Proteomes" id="UP001515500">
    <property type="component" value="Chromosome 2"/>
</dbReference>
<dbReference type="PANTHER" id="PTHR23342:SF0">
    <property type="entry name" value="N-ACETYLGLUTAMATE SYNTHASE, MITOCHONDRIAL"/>
    <property type="match status" value="1"/>
</dbReference>
<dbReference type="GO" id="GO:0006526">
    <property type="term" value="P:L-arginine biosynthetic process"/>
    <property type="evidence" value="ECO:0007669"/>
    <property type="project" value="TreeGrafter"/>
</dbReference>
<dbReference type="GO" id="GO:0003991">
    <property type="term" value="F:acetylglutamate kinase activity"/>
    <property type="evidence" value="ECO:0007669"/>
    <property type="project" value="TreeGrafter"/>
</dbReference>
<dbReference type="GO" id="GO:0009534">
    <property type="term" value="C:chloroplast thylakoid"/>
    <property type="evidence" value="ECO:0007669"/>
    <property type="project" value="TreeGrafter"/>
</dbReference>
<accession>A0AB40CUU7</accession>
<name>A0AB40CUU7_DIOCR</name>
<dbReference type="InterPro" id="IPR001048">
    <property type="entry name" value="Asp/Glu/Uridylate_kinase"/>
</dbReference>